<evidence type="ECO:0000256" key="2">
    <source>
        <dbReference type="ARBA" id="ARBA00022963"/>
    </source>
</evidence>
<comment type="caution">
    <text evidence="4">The sequence shown here is derived from an EMBL/GenBank/DDBJ whole genome shotgun (WGS) entry which is preliminary data.</text>
</comment>
<sequence>MYYPARAGTGGPASYVSVEEARLLLEGQKRNAPGAAELLSGTRLNARADARPVHGRHPLVVLSPGFSLSRATLTILAEDLASRGYVVAAVDHAYESFGTLFPGGRMLTCVACERAEEAGDDEDDAVMAAVAEGRAKDVSFVIDRLTGRRPAWRHARTIDRRRIGMAGHSIGGDSAARTMAADRRVRAGVNMDGTFFAPVPASGLGGRPFMMLGTETLHRPGGEDTTWDRDWARLDGWKRWLTVTGSGHFTFIDLPVLAAQLGMDDPSAPLPGRRSGEITRDYVGAFFDLHLRGVAQPLLDGPSPANPEVRFQQP</sequence>
<keyword evidence="2" id="KW-0442">Lipid degradation</keyword>
<reference evidence="4" key="2">
    <citation type="submission" date="2023-01" db="EMBL/GenBank/DDBJ databases">
        <authorList>
            <person name="Sun Q."/>
            <person name="Evtushenko L."/>
        </authorList>
    </citation>
    <scope>NUCLEOTIDE SEQUENCE</scope>
    <source>
        <strain evidence="4">VKM Ac-2007</strain>
    </source>
</reference>
<dbReference type="PANTHER" id="PTHR10272">
    <property type="entry name" value="PLATELET-ACTIVATING FACTOR ACETYLHYDROLASE"/>
    <property type="match status" value="1"/>
</dbReference>
<evidence type="ECO:0000313" key="4">
    <source>
        <dbReference type="EMBL" id="GLK13780.1"/>
    </source>
</evidence>
<keyword evidence="5" id="KW-1185">Reference proteome</keyword>
<dbReference type="Pfam" id="PF03403">
    <property type="entry name" value="PAF-AH_p_II"/>
    <property type="match status" value="2"/>
</dbReference>
<evidence type="ECO:0000313" key="5">
    <source>
        <dbReference type="Proteomes" id="UP001143474"/>
    </source>
</evidence>
<dbReference type="EMBL" id="BSEV01000025">
    <property type="protein sequence ID" value="GLK13780.1"/>
    <property type="molecule type" value="Genomic_DNA"/>
</dbReference>
<gene>
    <name evidence="4" type="ORF">GCM10017600_71910</name>
</gene>
<reference evidence="4" key="1">
    <citation type="journal article" date="2014" name="Int. J. Syst. Evol. Microbiol.">
        <title>Complete genome sequence of Corynebacterium casei LMG S-19264T (=DSM 44701T), isolated from a smear-ripened cheese.</title>
        <authorList>
            <consortium name="US DOE Joint Genome Institute (JGI-PGF)"/>
            <person name="Walter F."/>
            <person name="Albersmeier A."/>
            <person name="Kalinowski J."/>
            <person name="Ruckert C."/>
        </authorList>
    </citation>
    <scope>NUCLEOTIDE SEQUENCE</scope>
    <source>
        <strain evidence="4">VKM Ac-2007</strain>
    </source>
</reference>
<evidence type="ECO:0000256" key="3">
    <source>
        <dbReference type="ARBA" id="ARBA00023098"/>
    </source>
</evidence>
<dbReference type="AlphaFoldDB" id="A0A9W6MH44"/>
<organism evidence="4 5">
    <name type="scientific">Streptosporangium carneum</name>
    <dbReference type="NCBI Taxonomy" id="47481"/>
    <lineage>
        <taxon>Bacteria</taxon>
        <taxon>Bacillati</taxon>
        <taxon>Actinomycetota</taxon>
        <taxon>Actinomycetes</taxon>
        <taxon>Streptosporangiales</taxon>
        <taxon>Streptosporangiaceae</taxon>
        <taxon>Streptosporangium</taxon>
    </lineage>
</organism>
<dbReference type="InterPro" id="IPR029058">
    <property type="entry name" value="AB_hydrolase_fold"/>
</dbReference>
<keyword evidence="3" id="KW-0443">Lipid metabolism</keyword>
<keyword evidence="1" id="KW-0378">Hydrolase</keyword>
<dbReference type="Gene3D" id="3.40.50.1820">
    <property type="entry name" value="alpha/beta hydrolase"/>
    <property type="match status" value="1"/>
</dbReference>
<dbReference type="PANTHER" id="PTHR10272:SF0">
    <property type="entry name" value="PLATELET-ACTIVATING FACTOR ACETYLHYDROLASE"/>
    <property type="match status" value="1"/>
</dbReference>
<dbReference type="GO" id="GO:0016042">
    <property type="term" value="P:lipid catabolic process"/>
    <property type="evidence" value="ECO:0007669"/>
    <property type="project" value="UniProtKB-KW"/>
</dbReference>
<protein>
    <submittedName>
        <fullName evidence="4">Lipase</fullName>
    </submittedName>
</protein>
<dbReference type="Proteomes" id="UP001143474">
    <property type="component" value="Unassembled WGS sequence"/>
</dbReference>
<accession>A0A9W6MH44</accession>
<dbReference type="SUPFAM" id="SSF53474">
    <property type="entry name" value="alpha/beta-Hydrolases"/>
    <property type="match status" value="1"/>
</dbReference>
<proteinExistence type="predicted"/>
<name>A0A9W6MH44_9ACTN</name>
<evidence type="ECO:0000256" key="1">
    <source>
        <dbReference type="ARBA" id="ARBA00022801"/>
    </source>
</evidence>
<dbReference type="GO" id="GO:0003847">
    <property type="term" value="F:1-alkyl-2-acetylglycerophosphocholine esterase activity"/>
    <property type="evidence" value="ECO:0007669"/>
    <property type="project" value="TreeGrafter"/>
</dbReference>